<feature type="region of interest" description="Disordered" evidence="2">
    <location>
        <begin position="426"/>
        <end position="449"/>
    </location>
</feature>
<dbReference type="Proteomes" id="UP000243507">
    <property type="component" value="Unassembled WGS sequence"/>
</dbReference>
<protein>
    <recommendedName>
        <fullName evidence="3">Multidrug resistance protein MdtA-like C-terminal permuted SH3 domain-containing protein</fullName>
    </recommendedName>
</protein>
<accession>A0A2A4CL39</accession>
<dbReference type="Gene3D" id="2.40.50.100">
    <property type="match status" value="1"/>
</dbReference>
<sequence>MTTGKVVTRVLAVAAPAALGVMAVLFSGSLRQLPAPNETTRQPTPVRVVTLAPMPLVPRVSGYGTVAPVREWRAVARIEGEVLEIAPGLAAGDLVPEGTVLFRLDDSDLRLDLAAIDAQLSASQLKDQTVQASLDLARSDLELVQQDLARQEKLNQQGVVTQAALETTRRQELTARTKVTELTSQITLNAAEREVLSTQRAALMRSIGFAEIRAPYDLRVTDLSSDLGQYVSRGQVMMAGEGVDAVDISAQFPIGRIGPLLRQAGEGATVLDLIAKVKLPAADHSVVWPAQVMRIGEAIDERTQSTSIVVRVTDPQGQSVAGQRPPLRRNMFVEVELSAPKQQALVVPAEAVRDGAALVVSAEGTLEKRKVETGFTAGEIAVLTKGAAPGEQLVVTDPTIAVPGMAVKPVEDEARLQEVAAAALGQAPGAPVPGSGAGGGQGKKKEAAQ</sequence>
<evidence type="ECO:0000313" key="4">
    <source>
        <dbReference type="EMBL" id="PCD76733.1"/>
    </source>
</evidence>
<dbReference type="NCBIfam" id="TIGR01730">
    <property type="entry name" value="RND_mfp"/>
    <property type="match status" value="1"/>
</dbReference>
<feature type="domain" description="Multidrug resistance protein MdtA-like C-terminal permuted SH3" evidence="3">
    <location>
        <begin position="343"/>
        <end position="395"/>
    </location>
</feature>
<reference evidence="4 5" key="1">
    <citation type="submission" date="2017-09" db="EMBL/GenBank/DDBJ databases">
        <title>A multilocus sequence analysis scheme for characterization of bacteria in the genus Thioclava.</title>
        <authorList>
            <person name="Liu Y."/>
            <person name="Shao Z."/>
        </authorList>
    </citation>
    <scope>NUCLEOTIDE SEQUENCE [LARGE SCALE GENOMIC DNA]</scope>
    <source>
        <strain evidence="4 5">CAU 1312</strain>
    </source>
</reference>
<dbReference type="Pfam" id="PF25967">
    <property type="entry name" value="RND-MFP_C"/>
    <property type="match status" value="1"/>
</dbReference>
<dbReference type="PANTHER" id="PTHR30469">
    <property type="entry name" value="MULTIDRUG RESISTANCE PROTEIN MDTA"/>
    <property type="match status" value="1"/>
</dbReference>
<evidence type="ECO:0000313" key="5">
    <source>
        <dbReference type="Proteomes" id="UP000243507"/>
    </source>
</evidence>
<evidence type="ECO:0000259" key="3">
    <source>
        <dbReference type="Pfam" id="PF25967"/>
    </source>
</evidence>
<comment type="caution">
    <text evidence="4">The sequence shown here is derived from an EMBL/GenBank/DDBJ whole genome shotgun (WGS) entry which is preliminary data.</text>
</comment>
<evidence type="ECO:0000256" key="1">
    <source>
        <dbReference type="ARBA" id="ARBA00009477"/>
    </source>
</evidence>
<name>A0A2A4CL39_9RHOB</name>
<gene>
    <name evidence="4" type="ORF">CLN94_06385</name>
</gene>
<dbReference type="InterPro" id="IPR006143">
    <property type="entry name" value="RND_pump_MFP"/>
</dbReference>
<organism evidence="4 5">
    <name type="scientific">Pseudothioclava arenosa</name>
    <dbReference type="NCBI Taxonomy" id="1795308"/>
    <lineage>
        <taxon>Bacteria</taxon>
        <taxon>Pseudomonadati</taxon>
        <taxon>Pseudomonadota</taxon>
        <taxon>Alphaproteobacteria</taxon>
        <taxon>Rhodobacterales</taxon>
        <taxon>Paracoccaceae</taxon>
        <taxon>Pseudothioclava</taxon>
    </lineage>
</organism>
<dbReference type="PANTHER" id="PTHR30469:SF15">
    <property type="entry name" value="HLYD FAMILY OF SECRETION PROTEINS"/>
    <property type="match status" value="1"/>
</dbReference>
<dbReference type="RefSeq" id="WP_096432346.1">
    <property type="nucleotide sequence ID" value="NZ_NTJD01000004.1"/>
</dbReference>
<dbReference type="InterPro" id="IPR058627">
    <property type="entry name" value="MdtA-like_C"/>
</dbReference>
<dbReference type="Gene3D" id="1.10.287.470">
    <property type="entry name" value="Helix hairpin bin"/>
    <property type="match status" value="1"/>
</dbReference>
<dbReference type="AlphaFoldDB" id="A0A2A4CL39"/>
<evidence type="ECO:0000256" key="2">
    <source>
        <dbReference type="SAM" id="MobiDB-lite"/>
    </source>
</evidence>
<dbReference type="GO" id="GO:0015562">
    <property type="term" value="F:efflux transmembrane transporter activity"/>
    <property type="evidence" value="ECO:0007669"/>
    <property type="project" value="TreeGrafter"/>
</dbReference>
<dbReference type="GO" id="GO:1990281">
    <property type="term" value="C:efflux pump complex"/>
    <property type="evidence" value="ECO:0007669"/>
    <property type="project" value="TreeGrafter"/>
</dbReference>
<dbReference type="OrthoDB" id="7811737at2"/>
<dbReference type="Gene3D" id="2.40.30.170">
    <property type="match status" value="1"/>
</dbReference>
<dbReference type="SUPFAM" id="SSF111369">
    <property type="entry name" value="HlyD-like secretion proteins"/>
    <property type="match status" value="1"/>
</dbReference>
<keyword evidence="5" id="KW-1185">Reference proteome</keyword>
<comment type="similarity">
    <text evidence="1">Belongs to the membrane fusion protein (MFP) (TC 8.A.1) family.</text>
</comment>
<proteinExistence type="inferred from homology"/>
<dbReference type="EMBL" id="NTJD01000004">
    <property type="protein sequence ID" value="PCD76733.1"/>
    <property type="molecule type" value="Genomic_DNA"/>
</dbReference>
<dbReference type="Gene3D" id="2.40.420.20">
    <property type="match status" value="1"/>
</dbReference>